<name>A0A1Y2JR49_BRAJP</name>
<sequence>MQRRRFKQTTSLQERIAEFSEKVRKEADVAPDGKEKDAMLRRLRCADTAADIERQLRVESE</sequence>
<dbReference type="AlphaFoldDB" id="A0A1Y2JR49"/>
<dbReference type="EMBL" id="NAFL01000237">
    <property type="protein sequence ID" value="OSJ33931.1"/>
    <property type="molecule type" value="Genomic_DNA"/>
</dbReference>
<reference evidence="1 2" key="1">
    <citation type="submission" date="2017-03" db="EMBL/GenBank/DDBJ databases">
        <title>Whole genome sequences of fourteen strains of Bradyrhizobium canariense and one strain of Bradyrhizobium japonicum isolated from Lupinus (Papilionoideae: Genisteae) species in Algeria.</title>
        <authorList>
            <person name="Crovadore J."/>
            <person name="Chekireb D."/>
            <person name="Brachmann A."/>
            <person name="Chablais R."/>
            <person name="Cochard B."/>
            <person name="Lefort F."/>
        </authorList>
    </citation>
    <scope>NUCLEOTIDE SEQUENCE [LARGE SCALE GENOMIC DNA]</scope>
    <source>
        <strain evidence="1 2">UBMA197</strain>
    </source>
</reference>
<protein>
    <submittedName>
        <fullName evidence="1">Uncharacterized protein</fullName>
    </submittedName>
</protein>
<comment type="caution">
    <text evidence="1">The sequence shown here is derived from an EMBL/GenBank/DDBJ whole genome shotgun (WGS) entry which is preliminary data.</text>
</comment>
<proteinExistence type="predicted"/>
<gene>
    <name evidence="1" type="ORF">BSZ19_13915</name>
</gene>
<evidence type="ECO:0000313" key="1">
    <source>
        <dbReference type="EMBL" id="OSJ33931.1"/>
    </source>
</evidence>
<dbReference type="Proteomes" id="UP000193335">
    <property type="component" value="Unassembled WGS sequence"/>
</dbReference>
<evidence type="ECO:0000313" key="2">
    <source>
        <dbReference type="Proteomes" id="UP000193335"/>
    </source>
</evidence>
<accession>A0A1Y2JR49</accession>
<organism evidence="1 2">
    <name type="scientific">Bradyrhizobium japonicum</name>
    <dbReference type="NCBI Taxonomy" id="375"/>
    <lineage>
        <taxon>Bacteria</taxon>
        <taxon>Pseudomonadati</taxon>
        <taxon>Pseudomonadota</taxon>
        <taxon>Alphaproteobacteria</taxon>
        <taxon>Hyphomicrobiales</taxon>
        <taxon>Nitrobacteraceae</taxon>
        <taxon>Bradyrhizobium</taxon>
    </lineage>
</organism>